<organism evidence="2 3">
    <name type="scientific">Danaus chrysippus</name>
    <name type="common">African queen</name>
    <dbReference type="NCBI Taxonomy" id="151541"/>
    <lineage>
        <taxon>Eukaryota</taxon>
        <taxon>Metazoa</taxon>
        <taxon>Ecdysozoa</taxon>
        <taxon>Arthropoda</taxon>
        <taxon>Hexapoda</taxon>
        <taxon>Insecta</taxon>
        <taxon>Pterygota</taxon>
        <taxon>Neoptera</taxon>
        <taxon>Endopterygota</taxon>
        <taxon>Lepidoptera</taxon>
        <taxon>Glossata</taxon>
        <taxon>Ditrysia</taxon>
        <taxon>Papilionoidea</taxon>
        <taxon>Nymphalidae</taxon>
        <taxon>Danainae</taxon>
        <taxon>Danaini</taxon>
        <taxon>Danaina</taxon>
        <taxon>Danaus</taxon>
        <taxon>Anosia</taxon>
    </lineage>
</organism>
<evidence type="ECO:0000256" key="1">
    <source>
        <dbReference type="SAM" id="MobiDB-lite"/>
    </source>
</evidence>
<evidence type="ECO:0000313" key="2">
    <source>
        <dbReference type="EMBL" id="CAG9559868.1"/>
    </source>
</evidence>
<protein>
    <submittedName>
        <fullName evidence="2">(African queen) hypothetical protein</fullName>
    </submittedName>
</protein>
<dbReference type="Proteomes" id="UP000789524">
    <property type="component" value="Unassembled WGS sequence"/>
</dbReference>
<dbReference type="AlphaFoldDB" id="A0A8J2VW28"/>
<keyword evidence="3" id="KW-1185">Reference proteome</keyword>
<gene>
    <name evidence="2" type="ORF">DCHRY22_LOCUS1649</name>
</gene>
<reference evidence="2" key="1">
    <citation type="submission" date="2021-09" db="EMBL/GenBank/DDBJ databases">
        <authorList>
            <person name="Martin H S."/>
        </authorList>
    </citation>
    <scope>NUCLEOTIDE SEQUENCE</scope>
</reference>
<sequence>MIAGIVGKSLVGQHRNRSAKLGRDYVSLGRERELVSLPPHIRRSLSSYRRIVSTVYGTSVFSELSVCVVVACAKTVLFRLLILREYNEVTVSAGVGARGGEGAQVNDVPPSGPAPPHPRPALNQFPTDSYSLPPSSLQYIQYSTCQTFHLI</sequence>
<feature type="region of interest" description="Disordered" evidence="1">
    <location>
        <begin position="100"/>
        <end position="124"/>
    </location>
</feature>
<evidence type="ECO:0000313" key="3">
    <source>
        <dbReference type="Proteomes" id="UP000789524"/>
    </source>
</evidence>
<proteinExistence type="predicted"/>
<feature type="compositionally biased region" description="Pro residues" evidence="1">
    <location>
        <begin position="110"/>
        <end position="119"/>
    </location>
</feature>
<dbReference type="EMBL" id="CAKASE010000044">
    <property type="protein sequence ID" value="CAG9559868.1"/>
    <property type="molecule type" value="Genomic_DNA"/>
</dbReference>
<accession>A0A8J2VW28</accession>
<name>A0A8J2VW28_9NEOP</name>
<comment type="caution">
    <text evidence="2">The sequence shown here is derived from an EMBL/GenBank/DDBJ whole genome shotgun (WGS) entry which is preliminary data.</text>
</comment>